<dbReference type="CDD" id="cd16145">
    <property type="entry name" value="ARS_like"/>
    <property type="match status" value="1"/>
</dbReference>
<reference evidence="3 4" key="1">
    <citation type="submission" date="2019-02" db="EMBL/GenBank/DDBJ databases">
        <title>Planctomycetal bacteria perform biofilm scaping via a novel small molecule.</title>
        <authorList>
            <person name="Jeske O."/>
            <person name="Boedeker C."/>
            <person name="Wiegand S."/>
            <person name="Breitling P."/>
            <person name="Kallscheuer N."/>
            <person name="Jogler M."/>
            <person name="Rohde M."/>
            <person name="Petersen J."/>
            <person name="Medema M.H."/>
            <person name="Surup F."/>
            <person name="Jogler C."/>
        </authorList>
    </citation>
    <scope>NUCLEOTIDE SEQUENCE [LARGE SCALE GENOMIC DNA]</scope>
    <source>
        <strain evidence="3 4">Mal15</strain>
    </source>
</reference>
<evidence type="ECO:0000313" key="3">
    <source>
        <dbReference type="EMBL" id="QEF99080.1"/>
    </source>
</evidence>
<dbReference type="Gene3D" id="3.40.720.10">
    <property type="entry name" value="Alkaline Phosphatase, subunit A"/>
    <property type="match status" value="1"/>
</dbReference>
<dbReference type="Gene3D" id="3.30.1120.10">
    <property type="match status" value="1"/>
</dbReference>
<dbReference type="Pfam" id="PF00884">
    <property type="entry name" value="Sulfatase"/>
    <property type="match status" value="1"/>
</dbReference>
<dbReference type="AlphaFoldDB" id="A0A5B9MGC8"/>
<accession>A0A5B9MGC8</accession>
<dbReference type="InterPro" id="IPR000917">
    <property type="entry name" value="Sulfatase_N"/>
</dbReference>
<dbReference type="GO" id="GO:0004065">
    <property type="term" value="F:arylsulfatase activity"/>
    <property type="evidence" value="ECO:0007669"/>
    <property type="project" value="UniProtKB-EC"/>
</dbReference>
<dbReference type="SUPFAM" id="SSF53649">
    <property type="entry name" value="Alkaline phosphatase-like"/>
    <property type="match status" value="1"/>
</dbReference>
<sequence length="471" mass="53028" precursor="true">MPLRSIHCLLILLFGSIAALTANAGEERANIIYIMVDDLGYGDLGCYGQKQIQTPHLDQMAAEGMRFTDHYAGHTVCRPSRLVLWTGQHVGHTGLTGNRSRSLTGKEPTVAKLLQQAGYATGGVGKWALGHVDSPAEVNNDGHPNRNGFDYWYGYLNQSNAHNYYPPYLWENDRQVFLPGNVLMDHPMARGRVSEKKVTYSHDKMTDAALAFIQRNHRSPFLMHIHWTIPHANNEGGRVLKDGMEVPDYGIYADRPWPNPEKGFAAMITRMDADVGRLFQMLKDLGIDENTLVIFTSDNGPHREGNHDHEYFDSNGVLKGFKRSMHEGGIRVPMIARWPGNIAAGSQSDLPSAFWDFLPTACEIAGVEPPSDIDGISYLPTLLDKSADQRKHEYLYWASQEGDTTIGIRKGPWKLVRYRKDRDGQPDWRLYDLRNDLGETNDLAAKHPEQVEEILELVRRDQLALDTKPKG</sequence>
<dbReference type="EC" id="3.1.6.1" evidence="3"/>
<keyword evidence="3" id="KW-0378">Hydrolase</keyword>
<name>A0A5B9MGC8_9BACT</name>
<feature type="chain" id="PRO_5022959408" evidence="1">
    <location>
        <begin position="25"/>
        <end position="471"/>
    </location>
</feature>
<dbReference type="InterPro" id="IPR052701">
    <property type="entry name" value="GAG_Ulvan_Degrading_Sulfatases"/>
</dbReference>
<organism evidence="3 4">
    <name type="scientific">Stieleria maiorica</name>
    <dbReference type="NCBI Taxonomy" id="2795974"/>
    <lineage>
        <taxon>Bacteria</taxon>
        <taxon>Pseudomonadati</taxon>
        <taxon>Planctomycetota</taxon>
        <taxon>Planctomycetia</taxon>
        <taxon>Pirellulales</taxon>
        <taxon>Pirellulaceae</taxon>
        <taxon>Stieleria</taxon>
    </lineage>
</organism>
<keyword evidence="4" id="KW-1185">Reference proteome</keyword>
<dbReference type="KEGG" id="smam:Mal15_31400"/>
<protein>
    <submittedName>
        <fullName evidence="3">Arylsulfatase</fullName>
        <ecNumber evidence="3">3.1.6.1</ecNumber>
    </submittedName>
</protein>
<evidence type="ECO:0000256" key="1">
    <source>
        <dbReference type="SAM" id="SignalP"/>
    </source>
</evidence>
<dbReference type="PANTHER" id="PTHR43751:SF3">
    <property type="entry name" value="SULFATASE N-TERMINAL DOMAIN-CONTAINING PROTEIN"/>
    <property type="match status" value="1"/>
</dbReference>
<dbReference type="EMBL" id="CP036264">
    <property type="protein sequence ID" value="QEF99080.1"/>
    <property type="molecule type" value="Genomic_DNA"/>
</dbReference>
<evidence type="ECO:0000313" key="4">
    <source>
        <dbReference type="Proteomes" id="UP000321353"/>
    </source>
</evidence>
<feature type="domain" description="Sulfatase N-terminal" evidence="2">
    <location>
        <begin position="30"/>
        <end position="367"/>
    </location>
</feature>
<gene>
    <name evidence="3" type="primary">atsA_41</name>
    <name evidence="3" type="ORF">Mal15_31400</name>
</gene>
<dbReference type="PANTHER" id="PTHR43751">
    <property type="entry name" value="SULFATASE"/>
    <property type="match status" value="1"/>
</dbReference>
<keyword evidence="1" id="KW-0732">Signal</keyword>
<evidence type="ECO:0000259" key="2">
    <source>
        <dbReference type="Pfam" id="PF00884"/>
    </source>
</evidence>
<feature type="signal peptide" evidence="1">
    <location>
        <begin position="1"/>
        <end position="24"/>
    </location>
</feature>
<dbReference type="InterPro" id="IPR017850">
    <property type="entry name" value="Alkaline_phosphatase_core_sf"/>
</dbReference>
<proteinExistence type="predicted"/>
<dbReference type="Proteomes" id="UP000321353">
    <property type="component" value="Chromosome"/>
</dbReference>